<dbReference type="EMBL" id="DQ288858">
    <property type="protein sequence ID" value="ABQ51961.1"/>
    <property type="molecule type" value="Genomic_DNA"/>
</dbReference>
<dbReference type="Pfam" id="PF04512">
    <property type="entry name" value="Baculo_PEP_N"/>
    <property type="match status" value="1"/>
</dbReference>
<reference evidence="2 3" key="1">
    <citation type="journal article" date="2008" name="J. Microbiol.">
        <title>Molecular and phylogenetic characterization of Spodoptera litura granulovirus.</title>
        <authorList>
            <person name="Wang Y."/>
            <person name="Choi J.Y."/>
            <person name="Roh J.Y."/>
            <person name="Woo S.D."/>
            <person name="Jin B.R."/>
            <person name="Je Y.H."/>
        </authorList>
    </citation>
    <scope>NUCLEOTIDE SEQUENCE [LARGE SCALE GENOMIC DNA]</scope>
    <source>
        <strain evidence="2">SlGV-K1</strain>
    </source>
</reference>
<accession>A5IZM0</accession>
<feature type="domain" description="Baculovirus polyhedron envelope protein PEP N-terminal" evidence="1">
    <location>
        <begin position="13"/>
        <end position="116"/>
    </location>
</feature>
<evidence type="ECO:0000313" key="2">
    <source>
        <dbReference type="EMBL" id="ABQ51961.1"/>
    </source>
</evidence>
<protein>
    <submittedName>
        <fullName evidence="2">Pep</fullName>
    </submittedName>
</protein>
<dbReference type="GeneID" id="5184142"/>
<dbReference type="InterPro" id="IPR007600">
    <property type="entry name" value="Baculo_PEP_N"/>
</dbReference>
<evidence type="ECO:0000313" key="3">
    <source>
        <dbReference type="Proteomes" id="UP000202782"/>
    </source>
</evidence>
<dbReference type="Proteomes" id="UP000202782">
    <property type="component" value="Segment"/>
</dbReference>
<dbReference type="GO" id="GO:0019028">
    <property type="term" value="C:viral capsid"/>
    <property type="evidence" value="ECO:0007669"/>
    <property type="project" value="InterPro"/>
</dbReference>
<dbReference type="RefSeq" id="YP_001256969.1">
    <property type="nucleotide sequence ID" value="NC_009503.1"/>
</dbReference>
<gene>
    <name evidence="2" type="primary">pep</name>
    <name evidence="2" type="ORF">SlGVgp018</name>
</gene>
<proteinExistence type="predicted"/>
<dbReference type="KEGG" id="vg:5184142"/>
<dbReference type="GO" id="GO:0019031">
    <property type="term" value="C:viral envelope"/>
    <property type="evidence" value="ECO:0007669"/>
    <property type="project" value="InterPro"/>
</dbReference>
<dbReference type="OrthoDB" id="17883at10239"/>
<evidence type="ECO:0000259" key="1">
    <source>
        <dbReference type="Pfam" id="PF04512"/>
    </source>
</evidence>
<organism evidence="2 3">
    <name type="scientific">Spodoptera litura granulovirus</name>
    <dbReference type="NCBI Taxonomy" id="359919"/>
    <lineage>
        <taxon>Viruses</taxon>
        <taxon>Viruses incertae sedis</taxon>
        <taxon>Naldaviricetes</taxon>
        <taxon>Lefavirales</taxon>
        <taxon>Baculoviridae</taxon>
        <taxon>Betabaculovirus</taxon>
        <taxon>Betabaculovirus spliturae</taxon>
    </lineage>
</organism>
<name>A5IZM0_9BBAC</name>
<keyword evidence="3" id="KW-1185">Reference proteome</keyword>
<sequence length="144" mass="15940">MQQYAQDFVKTFDGIDVSFVFNDMELWVAADDVLKILHLPHNALSCIPECERATLQDLCPCSDGCAVYITALAVGILTAKLVTRGCIIDNSISPEYHIPPKADAFANIFLTDVIYELREEGLLKCISCKETEVLNILLNDTSVV</sequence>
<dbReference type="GO" id="GO:0005198">
    <property type="term" value="F:structural molecule activity"/>
    <property type="evidence" value="ECO:0007669"/>
    <property type="project" value="InterPro"/>
</dbReference>